<dbReference type="Pfam" id="PF13966">
    <property type="entry name" value="zf-RVT"/>
    <property type="match status" value="1"/>
</dbReference>
<dbReference type="PROSITE" id="PS50879">
    <property type="entry name" value="RNASE_H_1"/>
    <property type="match status" value="1"/>
</dbReference>
<dbReference type="PANTHER" id="PTHR47723">
    <property type="entry name" value="OS05G0353850 PROTEIN"/>
    <property type="match status" value="1"/>
</dbReference>
<dbReference type="InterPro" id="IPR036397">
    <property type="entry name" value="RNaseH_sf"/>
</dbReference>
<dbReference type="PANTHER" id="PTHR47723:SF19">
    <property type="entry name" value="POLYNUCLEOTIDYL TRANSFERASE, RIBONUCLEASE H-LIKE SUPERFAMILY PROTEIN"/>
    <property type="match status" value="1"/>
</dbReference>
<feature type="domain" description="RNase H type-1" evidence="1">
    <location>
        <begin position="130"/>
        <end position="259"/>
    </location>
</feature>
<gene>
    <name evidence="2" type="ORF">Slati_3512700</name>
</gene>
<dbReference type="GO" id="GO:0003676">
    <property type="term" value="F:nucleic acid binding"/>
    <property type="evidence" value="ECO:0007669"/>
    <property type="project" value="InterPro"/>
</dbReference>
<dbReference type="InterPro" id="IPR026960">
    <property type="entry name" value="RVT-Znf"/>
</dbReference>
<dbReference type="InterPro" id="IPR053151">
    <property type="entry name" value="RNase_H-like"/>
</dbReference>
<organism evidence="2">
    <name type="scientific">Sesamum latifolium</name>
    <dbReference type="NCBI Taxonomy" id="2727402"/>
    <lineage>
        <taxon>Eukaryota</taxon>
        <taxon>Viridiplantae</taxon>
        <taxon>Streptophyta</taxon>
        <taxon>Embryophyta</taxon>
        <taxon>Tracheophyta</taxon>
        <taxon>Spermatophyta</taxon>
        <taxon>Magnoliopsida</taxon>
        <taxon>eudicotyledons</taxon>
        <taxon>Gunneridae</taxon>
        <taxon>Pentapetalae</taxon>
        <taxon>asterids</taxon>
        <taxon>lamiids</taxon>
        <taxon>Lamiales</taxon>
        <taxon>Pedaliaceae</taxon>
        <taxon>Sesamum</taxon>
    </lineage>
</organism>
<name>A0AAW2UJR1_9LAMI</name>
<dbReference type="InterPro" id="IPR002156">
    <property type="entry name" value="RNaseH_domain"/>
</dbReference>
<accession>A0AAW2UJR1</accession>
<dbReference type="EMBL" id="JACGWN010000012">
    <property type="protein sequence ID" value="KAL0416808.1"/>
    <property type="molecule type" value="Genomic_DNA"/>
</dbReference>
<dbReference type="Pfam" id="PF13456">
    <property type="entry name" value="RVT_3"/>
    <property type="match status" value="1"/>
</dbReference>
<dbReference type="InterPro" id="IPR012337">
    <property type="entry name" value="RNaseH-like_sf"/>
</dbReference>
<comment type="caution">
    <text evidence="2">The sequence shown here is derived from an EMBL/GenBank/DDBJ whole genome shotgun (WGS) entry which is preliminary data.</text>
</comment>
<protein>
    <recommendedName>
        <fullName evidence="1">RNase H type-1 domain-containing protein</fullName>
    </recommendedName>
</protein>
<dbReference type="InterPro" id="IPR044730">
    <property type="entry name" value="RNase_H-like_dom_plant"/>
</dbReference>
<reference evidence="2" key="1">
    <citation type="submission" date="2020-06" db="EMBL/GenBank/DDBJ databases">
        <authorList>
            <person name="Li T."/>
            <person name="Hu X."/>
            <person name="Zhang T."/>
            <person name="Song X."/>
            <person name="Zhang H."/>
            <person name="Dai N."/>
            <person name="Sheng W."/>
            <person name="Hou X."/>
            <person name="Wei L."/>
        </authorList>
    </citation>
    <scope>NUCLEOTIDE SEQUENCE</scope>
    <source>
        <strain evidence="2">KEN1</strain>
        <tissue evidence="2">Leaf</tissue>
    </source>
</reference>
<proteinExistence type="predicted"/>
<sequence>MSVFLWRLFQNRIPVDAQMKQKGFSFPSKCQCCEAEEMIPYLFVESSAVQGVWQHFVHFFGLHGMKYDGVHFSTNNIIFEVQRHLRTLYVARVMTSTQWKGDLHRAMAMGFIFRPTVPRAPRVVRWATPSPAWFKLNSNGSSLGNQGPAGAGGIISDAEGQVRLAYQVALGATTSVIVELTVVWHGLEIAMANGLAPIEIEVDATTVIQLLRSRASGRWEVHHLIMRITQIQHVLGSVVRYIFREANGAADHLSKEAASLQMTRVLHPGDITGVLRGIIFLDRLGIPHLRHG</sequence>
<dbReference type="CDD" id="cd06222">
    <property type="entry name" value="RNase_H_like"/>
    <property type="match status" value="1"/>
</dbReference>
<dbReference type="AlphaFoldDB" id="A0AAW2UJR1"/>
<evidence type="ECO:0000313" key="2">
    <source>
        <dbReference type="EMBL" id="KAL0416808.1"/>
    </source>
</evidence>
<reference evidence="2" key="2">
    <citation type="journal article" date="2024" name="Plant">
        <title>Genomic evolution and insights into agronomic trait innovations of Sesamum species.</title>
        <authorList>
            <person name="Miao H."/>
            <person name="Wang L."/>
            <person name="Qu L."/>
            <person name="Liu H."/>
            <person name="Sun Y."/>
            <person name="Le M."/>
            <person name="Wang Q."/>
            <person name="Wei S."/>
            <person name="Zheng Y."/>
            <person name="Lin W."/>
            <person name="Duan Y."/>
            <person name="Cao H."/>
            <person name="Xiong S."/>
            <person name="Wang X."/>
            <person name="Wei L."/>
            <person name="Li C."/>
            <person name="Ma Q."/>
            <person name="Ju M."/>
            <person name="Zhao R."/>
            <person name="Li G."/>
            <person name="Mu C."/>
            <person name="Tian Q."/>
            <person name="Mei H."/>
            <person name="Zhang T."/>
            <person name="Gao T."/>
            <person name="Zhang H."/>
        </authorList>
    </citation>
    <scope>NUCLEOTIDE SEQUENCE</scope>
    <source>
        <strain evidence="2">KEN1</strain>
    </source>
</reference>
<dbReference type="GO" id="GO:0004523">
    <property type="term" value="F:RNA-DNA hybrid ribonuclease activity"/>
    <property type="evidence" value="ECO:0007669"/>
    <property type="project" value="InterPro"/>
</dbReference>
<dbReference type="SUPFAM" id="SSF53098">
    <property type="entry name" value="Ribonuclease H-like"/>
    <property type="match status" value="1"/>
</dbReference>
<evidence type="ECO:0000259" key="1">
    <source>
        <dbReference type="PROSITE" id="PS50879"/>
    </source>
</evidence>
<dbReference type="Gene3D" id="3.30.420.10">
    <property type="entry name" value="Ribonuclease H-like superfamily/Ribonuclease H"/>
    <property type="match status" value="1"/>
</dbReference>